<sequence>MKKHPQDKLTTAEITEIVEKLKEQPDDRHFGQKLGEIFLGDYFAKDQHFNLLKLEKAPQAGDDSPAQKIILINGFLNDKAKIFEDWLEAYNDIPDNVELYGLTWDSKEINDFIKSFVSPSAAASTLIRRTPWTMVAYGLIANPWHVSMKKAEDAGEILGEILQQTQDSYSLAGHSLGCRVIYYTAEALLQQPEKKLHNLYLLGGAVGNQTEDWEKIADHITGNIYNCYSKNDDTLRYGYKIANAGLSKAIGYYCIKSEHPRIHNIDCTEIIAGHDKWKENYPDVYRLITQQSS</sequence>
<comment type="caution">
    <text evidence="5">The sequence shown here is derived from an EMBL/GenBank/DDBJ whole genome shotgun (WGS) entry which is preliminary data.</text>
</comment>
<organism evidence="5 6">
    <name type="scientific">Ignatzschineria ureiclastica</name>
    <dbReference type="NCBI Taxonomy" id="472582"/>
    <lineage>
        <taxon>Bacteria</taxon>
        <taxon>Pseudomonadati</taxon>
        <taxon>Pseudomonadota</taxon>
        <taxon>Gammaproteobacteria</taxon>
        <taxon>Cardiobacteriales</taxon>
        <taxon>Ignatzschineriaceae</taxon>
        <taxon>Ignatzschineria</taxon>
    </lineage>
</organism>
<dbReference type="PANTHER" id="PTHR17920:SF3">
    <property type="entry name" value="TRANSMEMBRANE AND COILED-COIL DOMAIN-CONTAINING PROTEIN 4"/>
    <property type="match status" value="1"/>
</dbReference>
<dbReference type="Gene3D" id="3.40.50.1820">
    <property type="entry name" value="alpha/beta hydrolase"/>
    <property type="match status" value="1"/>
</dbReference>
<evidence type="ECO:0000256" key="2">
    <source>
        <dbReference type="ARBA" id="ARBA00022692"/>
    </source>
</evidence>
<keyword evidence="6" id="KW-1185">Reference proteome</keyword>
<dbReference type="GO" id="GO:0016020">
    <property type="term" value="C:membrane"/>
    <property type="evidence" value="ECO:0007669"/>
    <property type="project" value="UniProtKB-SubCell"/>
</dbReference>
<comment type="subcellular location">
    <subcellularLocation>
        <location evidence="1">Membrane</location>
        <topology evidence="1">Multi-pass membrane protein</topology>
    </subcellularLocation>
</comment>
<keyword evidence="2" id="KW-0812">Transmembrane</keyword>
<evidence type="ECO:0000313" key="6">
    <source>
        <dbReference type="Proteomes" id="UP000245020"/>
    </source>
</evidence>
<dbReference type="SUPFAM" id="SSF53474">
    <property type="entry name" value="alpha/beta-Hydrolases"/>
    <property type="match status" value="1"/>
</dbReference>
<proteinExistence type="predicted"/>
<dbReference type="Pfam" id="PF05277">
    <property type="entry name" value="DUF726"/>
    <property type="match status" value="1"/>
</dbReference>
<dbReference type="EMBL" id="QEWQ01000004">
    <property type="protein sequence ID" value="PWD81019.1"/>
    <property type="molecule type" value="Genomic_DNA"/>
</dbReference>
<dbReference type="RefSeq" id="WP_109189663.1">
    <property type="nucleotide sequence ID" value="NZ_BMYA01000002.1"/>
</dbReference>
<dbReference type="InterPro" id="IPR029058">
    <property type="entry name" value="AB_hydrolase_fold"/>
</dbReference>
<gene>
    <name evidence="5" type="ORF">DC083_07940</name>
</gene>
<reference evidence="6" key="1">
    <citation type="submission" date="2018-05" db="EMBL/GenBank/DDBJ databases">
        <title>Ignatzschineria dubaiensis sp. nov., isolated from necrotic foot tissues of dromedaries (Camelus dromedarius) and associated maggots in Dubai, United Arab Emirates.</title>
        <authorList>
            <person name="Tsang C.C."/>
            <person name="Tang J.Y.M."/>
            <person name="Fong J.Y.H."/>
            <person name="Kinne J."/>
            <person name="Lee H.H."/>
            <person name="Joseph M."/>
            <person name="Jose S."/>
            <person name="Schuster R.K."/>
            <person name="Tang Y."/>
            <person name="Sivakumar S."/>
            <person name="Chen J.H.K."/>
            <person name="Teng J.L.L."/>
            <person name="Lau S.K.P."/>
            <person name="Wernery U."/>
            <person name="Woo P.C.Y."/>
        </authorList>
    </citation>
    <scope>NUCLEOTIDE SEQUENCE [LARGE SCALE GENOMIC DNA]</scope>
    <source>
        <strain evidence="6">KCTC 22644</strain>
    </source>
</reference>
<dbReference type="AlphaFoldDB" id="A0A2U2AEN2"/>
<dbReference type="Proteomes" id="UP000245020">
    <property type="component" value="Unassembled WGS sequence"/>
</dbReference>
<keyword evidence="3" id="KW-1133">Transmembrane helix</keyword>
<evidence type="ECO:0000256" key="4">
    <source>
        <dbReference type="ARBA" id="ARBA00023136"/>
    </source>
</evidence>
<evidence type="ECO:0000313" key="5">
    <source>
        <dbReference type="EMBL" id="PWD81019.1"/>
    </source>
</evidence>
<evidence type="ECO:0000256" key="3">
    <source>
        <dbReference type="ARBA" id="ARBA00022989"/>
    </source>
</evidence>
<evidence type="ECO:0000256" key="1">
    <source>
        <dbReference type="ARBA" id="ARBA00004141"/>
    </source>
</evidence>
<accession>A0A2U2AEN2</accession>
<name>A0A2U2AEN2_9GAMM</name>
<dbReference type="OrthoDB" id="4428026at2"/>
<dbReference type="InterPro" id="IPR007941">
    <property type="entry name" value="DUF726"/>
</dbReference>
<keyword evidence="4" id="KW-0472">Membrane</keyword>
<protein>
    <submittedName>
        <fullName evidence="5">DUF726 domain-containing protein</fullName>
    </submittedName>
</protein>
<dbReference type="PANTHER" id="PTHR17920">
    <property type="entry name" value="TRANSMEMBRANE AND COILED-COIL DOMAIN-CONTAINING PROTEIN 4 TMCO4"/>
    <property type="match status" value="1"/>
</dbReference>